<evidence type="ECO:0000313" key="2">
    <source>
        <dbReference type="Proteomes" id="UP000198828"/>
    </source>
</evidence>
<evidence type="ECO:0000313" key="1">
    <source>
        <dbReference type="EMBL" id="SDX68669.1"/>
    </source>
</evidence>
<name>A0A1H3DSQ2_9FIRM</name>
<dbReference type="EMBL" id="FNNG01000016">
    <property type="protein sequence ID" value="SDX68669.1"/>
    <property type="molecule type" value="Genomic_DNA"/>
</dbReference>
<keyword evidence="2" id="KW-1185">Reference proteome</keyword>
<sequence length="343" mass="39454">MKEQLQKILSIMVMLLIVMPTFVLADDLNEAMVNIYFENEDGNMVYSNYENAVKSSMESVHILYDAIRYYIGIAAKMGKDVYIETNRGEILDYKLAISDNLFKLRDILGKEKYKVNRKVKYTHELKVVNGVAVIVPIPVSDLISQNYSNEDSWKDYRSGIKRSKEPEIKESVDIVKIAEVGSIIVEIGTSLEEVINLLPKATTILDSKGNIHQVNLKWNVINYNEFKLGDYKAIGTFILPDGIENNRKLELKVETMIRVIEQLVINWPEEVENVYMIKSEVTQNCYINIKIKDEYVKDVVGVYLNGILTNQIEGELSLWRIRVEEGTEVENLKGRIYVVLRNL</sequence>
<dbReference type="AlphaFoldDB" id="A0A1H3DSQ2"/>
<organism evidence="1 2">
    <name type="scientific">Tepidimicrobium xylanilyticum</name>
    <dbReference type="NCBI Taxonomy" id="1123352"/>
    <lineage>
        <taxon>Bacteria</taxon>
        <taxon>Bacillati</taxon>
        <taxon>Bacillota</taxon>
        <taxon>Tissierellia</taxon>
        <taxon>Tissierellales</taxon>
        <taxon>Tepidimicrobiaceae</taxon>
        <taxon>Tepidimicrobium</taxon>
    </lineage>
</organism>
<dbReference type="Proteomes" id="UP000198828">
    <property type="component" value="Unassembled WGS sequence"/>
</dbReference>
<dbReference type="RefSeq" id="WP_093754600.1">
    <property type="nucleotide sequence ID" value="NZ_BSYN01000010.1"/>
</dbReference>
<reference evidence="1 2" key="1">
    <citation type="submission" date="2016-10" db="EMBL/GenBank/DDBJ databases">
        <authorList>
            <person name="de Groot N.N."/>
        </authorList>
    </citation>
    <scope>NUCLEOTIDE SEQUENCE [LARGE SCALE GENOMIC DNA]</scope>
    <source>
        <strain evidence="1 2">DSM 23310</strain>
    </source>
</reference>
<gene>
    <name evidence="1" type="ORF">SAMN05660923_02733</name>
</gene>
<protein>
    <submittedName>
        <fullName evidence="1">Uncharacterized protein</fullName>
    </submittedName>
</protein>
<dbReference type="OrthoDB" id="1880081at2"/>
<accession>A0A1H3DSQ2</accession>
<proteinExistence type="predicted"/>